<evidence type="ECO:0000256" key="1">
    <source>
        <dbReference type="SAM" id="MobiDB-lite"/>
    </source>
</evidence>
<dbReference type="Proteomes" id="UP000509222">
    <property type="component" value="Chromosome"/>
</dbReference>
<keyword evidence="3" id="KW-1185">Reference proteome</keyword>
<dbReference type="InterPro" id="IPR005370">
    <property type="entry name" value="UPF0180"/>
</dbReference>
<accession>A0A7H8Q914</accession>
<evidence type="ECO:0008006" key="4">
    <source>
        <dbReference type="Google" id="ProtNLM"/>
    </source>
</evidence>
<evidence type="ECO:0000313" key="3">
    <source>
        <dbReference type="Proteomes" id="UP000509222"/>
    </source>
</evidence>
<feature type="compositionally biased region" description="Basic and acidic residues" evidence="1">
    <location>
        <begin position="150"/>
        <end position="172"/>
    </location>
</feature>
<name>A0A7H8Q914_9BACL</name>
<reference evidence="3" key="1">
    <citation type="submission" date="2020-06" db="EMBL/GenBank/DDBJ databases">
        <title>Isolation of Planomicrobium glaciei.</title>
        <authorList>
            <person name="Malisova L."/>
            <person name="Safrankova R."/>
            <person name="Jakubu V."/>
            <person name="Spanelova P."/>
        </authorList>
    </citation>
    <scope>NUCLEOTIDE SEQUENCE [LARGE SCALE GENOMIC DNA]</scope>
    <source>
        <strain evidence="3">NRL-ATB46093</strain>
    </source>
</reference>
<gene>
    <name evidence="2" type="ORF">HF394_04795</name>
</gene>
<organism evidence="2 3">
    <name type="scientific">Planococcus glaciei</name>
    <dbReference type="NCBI Taxonomy" id="459472"/>
    <lineage>
        <taxon>Bacteria</taxon>
        <taxon>Bacillati</taxon>
        <taxon>Bacillota</taxon>
        <taxon>Bacilli</taxon>
        <taxon>Bacillales</taxon>
        <taxon>Caryophanaceae</taxon>
        <taxon>Planococcus</taxon>
    </lineage>
</organism>
<sequence length="280" mass="30054">MVKIAVEEPFTSVKEALQKRGYEAEMLGDKTEAMDYDCVVVRDKEDLTDFHMNVPLVEAKGRTLEEIVDEVEERLVRIGKIPAPPSSGGITGSSFLKGAATGAIVGAAAGLLLTPKSGKEMQAVVKEKTSDTKEKLGGVTEKAKGTVGQVKEKTSGVTEKAKGTLGQAKEKTSGVTSTVKEKVKGPVDNLKAKRQEMQETKELKKQEKVVKQEAKAEEKAQKEHEKAEKQAEKEIKKADKEASKDKGSIEVVELGDADVTTNASGGATIVSTEANKNNKK</sequence>
<protein>
    <recommendedName>
        <fullName evidence="4">Gas vesicle protein</fullName>
    </recommendedName>
</protein>
<evidence type="ECO:0000313" key="2">
    <source>
        <dbReference type="EMBL" id="QKX49965.1"/>
    </source>
</evidence>
<proteinExistence type="predicted"/>
<feature type="region of interest" description="Disordered" evidence="1">
    <location>
        <begin position="150"/>
        <end position="179"/>
    </location>
</feature>
<dbReference type="Pfam" id="PF03698">
    <property type="entry name" value="UPF0180"/>
    <property type="match status" value="1"/>
</dbReference>
<feature type="region of interest" description="Disordered" evidence="1">
    <location>
        <begin position="196"/>
        <end position="248"/>
    </location>
</feature>
<dbReference type="AlphaFoldDB" id="A0A7H8Q914"/>
<dbReference type="RefSeq" id="WP_036805367.1">
    <property type="nucleotide sequence ID" value="NZ_CP051177.1"/>
</dbReference>
<dbReference type="EMBL" id="CP051177">
    <property type="protein sequence ID" value="QKX49965.1"/>
    <property type="molecule type" value="Genomic_DNA"/>
</dbReference>